<name>A0A0F9WYK0_9ZZZZ</name>
<accession>A0A0F9WYK0</accession>
<dbReference type="EMBL" id="LAZR01000175">
    <property type="protein sequence ID" value="KKN84118.1"/>
    <property type="molecule type" value="Genomic_DNA"/>
</dbReference>
<dbReference type="AlphaFoldDB" id="A0A0F9WYK0"/>
<proteinExistence type="predicted"/>
<gene>
    <name evidence="1" type="ORF">LCGC14_0292010</name>
</gene>
<evidence type="ECO:0000313" key="1">
    <source>
        <dbReference type="EMBL" id="KKN84118.1"/>
    </source>
</evidence>
<sequence>MQDYKFPLDFTFHIGTLSNDFSAVDANGKMVAYVKQKLFKFKENVGVYQNDSKTELLYNIKADKWIDFSACYSFSDRSGQELGKIGRKGWASLWKAHYKIFDKNKQLKYTIREENAWVKVLDGMVGQIPIINLFTGLFLNPAYIVINGNNETVVRLSKEKSLVGRRFKVSELKKLNGNDDDIIILGLMMMILLERRKG</sequence>
<organism evidence="1">
    <name type="scientific">marine sediment metagenome</name>
    <dbReference type="NCBI Taxonomy" id="412755"/>
    <lineage>
        <taxon>unclassified sequences</taxon>
        <taxon>metagenomes</taxon>
        <taxon>ecological metagenomes</taxon>
    </lineage>
</organism>
<dbReference type="SUPFAM" id="SSF54518">
    <property type="entry name" value="Tubby C-terminal domain-like"/>
    <property type="match status" value="1"/>
</dbReference>
<dbReference type="InterPro" id="IPR007612">
    <property type="entry name" value="LOR"/>
</dbReference>
<dbReference type="InterPro" id="IPR025659">
    <property type="entry name" value="Tubby-like_C"/>
</dbReference>
<protein>
    <submittedName>
        <fullName evidence="1">Uncharacterized protein</fullName>
    </submittedName>
</protein>
<comment type="caution">
    <text evidence="1">The sequence shown here is derived from an EMBL/GenBank/DDBJ whole genome shotgun (WGS) entry which is preliminary data.</text>
</comment>
<reference evidence="1" key="1">
    <citation type="journal article" date="2015" name="Nature">
        <title>Complex archaea that bridge the gap between prokaryotes and eukaryotes.</title>
        <authorList>
            <person name="Spang A."/>
            <person name="Saw J.H."/>
            <person name="Jorgensen S.L."/>
            <person name="Zaremba-Niedzwiedzka K."/>
            <person name="Martijn J."/>
            <person name="Lind A.E."/>
            <person name="van Eijk R."/>
            <person name="Schleper C."/>
            <person name="Guy L."/>
            <person name="Ettema T.J."/>
        </authorList>
    </citation>
    <scope>NUCLEOTIDE SEQUENCE</scope>
</reference>
<dbReference type="Pfam" id="PF04525">
    <property type="entry name" value="LOR"/>
    <property type="match status" value="1"/>
</dbReference>